<sequence>MTTSPKDNVAPADLTNEQKEITLLRIIDAMGGQTDSSEGKGSWINWFCSDEIHNVQDDTFNRCNDKGWLHTTHNSDWDTSTTTLTKAGRAVLSATTEGSDAG</sequence>
<reference evidence="1 2" key="1">
    <citation type="submission" date="2018-05" db="EMBL/GenBank/DDBJ databases">
        <title>The draft genome of strain NS-104.</title>
        <authorList>
            <person name="Hang P."/>
            <person name="Jiang J."/>
        </authorList>
    </citation>
    <scope>NUCLEOTIDE SEQUENCE [LARGE SCALE GENOMIC DNA]</scope>
    <source>
        <strain evidence="1 2">NS-104</strain>
    </source>
</reference>
<dbReference type="EMBL" id="QFBC01000004">
    <property type="protein sequence ID" value="PWE55909.1"/>
    <property type="molecule type" value="Genomic_DNA"/>
</dbReference>
<gene>
    <name evidence="1" type="ORF">DEM27_10655</name>
</gene>
<evidence type="ECO:0000313" key="1">
    <source>
        <dbReference type="EMBL" id="PWE55909.1"/>
    </source>
</evidence>
<dbReference type="RefSeq" id="WP_109458227.1">
    <property type="nucleotide sequence ID" value="NZ_QFBC01000004.1"/>
</dbReference>
<comment type="caution">
    <text evidence="1">The sequence shown here is derived from an EMBL/GenBank/DDBJ whole genome shotgun (WGS) entry which is preliminary data.</text>
</comment>
<organism evidence="1 2">
    <name type="scientific">Metarhizobium album</name>
    <dbReference type="NCBI Taxonomy" id="2182425"/>
    <lineage>
        <taxon>Bacteria</taxon>
        <taxon>Pseudomonadati</taxon>
        <taxon>Pseudomonadota</taxon>
        <taxon>Alphaproteobacteria</taxon>
        <taxon>Hyphomicrobiales</taxon>
        <taxon>Rhizobiaceae</taxon>
        <taxon>Metarhizobium</taxon>
    </lineage>
</organism>
<protein>
    <submittedName>
        <fullName evidence="1">Uncharacterized protein</fullName>
    </submittedName>
</protein>
<keyword evidence="2" id="KW-1185">Reference proteome</keyword>
<name>A0A2U2DRR4_9HYPH</name>
<accession>A0A2U2DRR4</accession>
<proteinExistence type="predicted"/>
<dbReference type="Proteomes" id="UP000245252">
    <property type="component" value="Unassembled WGS sequence"/>
</dbReference>
<dbReference type="AlphaFoldDB" id="A0A2U2DRR4"/>
<dbReference type="OrthoDB" id="8421775at2"/>
<evidence type="ECO:0000313" key="2">
    <source>
        <dbReference type="Proteomes" id="UP000245252"/>
    </source>
</evidence>